<gene>
    <name evidence="9" type="ORF">H9964_01235</name>
</gene>
<comment type="caution">
    <text evidence="9">The sequence shown here is derived from an EMBL/GenBank/DDBJ whole genome shotgun (WGS) entry which is preliminary data.</text>
</comment>
<evidence type="ECO:0000256" key="5">
    <source>
        <dbReference type="ARBA" id="ARBA00018569"/>
    </source>
</evidence>
<keyword evidence="7" id="KW-0413">Isomerase</keyword>
<dbReference type="InterPro" id="IPR036291">
    <property type="entry name" value="NAD(P)-bd_dom_sf"/>
</dbReference>
<dbReference type="PANTHER" id="PTHR43725:SF47">
    <property type="entry name" value="UDP-GLUCOSE 4-EPIMERASE"/>
    <property type="match status" value="1"/>
</dbReference>
<feature type="domain" description="NAD(P)-binding" evidence="8">
    <location>
        <begin position="4"/>
        <end position="113"/>
    </location>
</feature>
<dbReference type="AlphaFoldDB" id="A0A9D2JYP6"/>
<dbReference type="InterPro" id="IPR016040">
    <property type="entry name" value="NAD(P)-bd_dom"/>
</dbReference>
<organism evidence="9 10">
    <name type="scientific">Candidatus Gallimonas intestinavium</name>
    <dbReference type="NCBI Taxonomy" id="2838603"/>
    <lineage>
        <taxon>Bacteria</taxon>
        <taxon>Bacillati</taxon>
        <taxon>Bacillota</taxon>
        <taxon>Clostridia</taxon>
        <taxon>Candidatus Gallimonas</taxon>
    </lineage>
</organism>
<proteinExistence type="inferred from homology"/>
<reference evidence="9" key="1">
    <citation type="journal article" date="2021" name="PeerJ">
        <title>Extensive microbial diversity within the chicken gut microbiome revealed by metagenomics and culture.</title>
        <authorList>
            <person name="Gilroy R."/>
            <person name="Ravi A."/>
            <person name="Getino M."/>
            <person name="Pursley I."/>
            <person name="Horton D.L."/>
            <person name="Alikhan N.F."/>
            <person name="Baker D."/>
            <person name="Gharbi K."/>
            <person name="Hall N."/>
            <person name="Watson M."/>
            <person name="Adriaenssens E.M."/>
            <person name="Foster-Nyarko E."/>
            <person name="Jarju S."/>
            <person name="Secka A."/>
            <person name="Antonio M."/>
            <person name="Oren A."/>
            <person name="Chaudhuri R.R."/>
            <person name="La Ragione R."/>
            <person name="Hildebrand F."/>
            <person name="Pallen M.J."/>
        </authorList>
    </citation>
    <scope>NUCLEOTIDE SEQUENCE</scope>
    <source>
        <strain evidence="9">ChiW7-2402</strain>
    </source>
</reference>
<evidence type="ECO:0000256" key="2">
    <source>
        <dbReference type="ARBA" id="ARBA00001911"/>
    </source>
</evidence>
<dbReference type="Gene3D" id="3.40.50.720">
    <property type="entry name" value="NAD(P)-binding Rossmann-like Domain"/>
    <property type="match status" value="1"/>
</dbReference>
<evidence type="ECO:0000256" key="3">
    <source>
        <dbReference type="ARBA" id="ARBA00007637"/>
    </source>
</evidence>
<accession>A0A9D2JYP6</accession>
<evidence type="ECO:0000259" key="8">
    <source>
        <dbReference type="Pfam" id="PF16363"/>
    </source>
</evidence>
<reference evidence="9" key="2">
    <citation type="submission" date="2021-04" db="EMBL/GenBank/DDBJ databases">
        <authorList>
            <person name="Gilroy R."/>
        </authorList>
    </citation>
    <scope>NUCLEOTIDE SEQUENCE</scope>
    <source>
        <strain evidence="9">ChiW7-2402</strain>
    </source>
</reference>
<dbReference type="Pfam" id="PF16363">
    <property type="entry name" value="GDP_Man_Dehyd"/>
    <property type="match status" value="1"/>
</dbReference>
<evidence type="ECO:0000256" key="6">
    <source>
        <dbReference type="ARBA" id="ARBA00023027"/>
    </source>
</evidence>
<evidence type="ECO:0000256" key="1">
    <source>
        <dbReference type="ARBA" id="ARBA00000083"/>
    </source>
</evidence>
<feature type="non-terminal residue" evidence="9">
    <location>
        <position position="114"/>
    </location>
</feature>
<evidence type="ECO:0000256" key="7">
    <source>
        <dbReference type="ARBA" id="ARBA00023235"/>
    </source>
</evidence>
<name>A0A9D2JYP6_9FIRM</name>
<evidence type="ECO:0000313" key="9">
    <source>
        <dbReference type="EMBL" id="HIZ72186.1"/>
    </source>
</evidence>
<evidence type="ECO:0000256" key="4">
    <source>
        <dbReference type="ARBA" id="ARBA00013189"/>
    </source>
</evidence>
<dbReference type="SUPFAM" id="SSF51735">
    <property type="entry name" value="NAD(P)-binding Rossmann-fold domains"/>
    <property type="match status" value="1"/>
</dbReference>
<dbReference type="EC" id="5.1.3.2" evidence="4"/>
<dbReference type="GO" id="GO:0003978">
    <property type="term" value="F:UDP-glucose 4-epimerase activity"/>
    <property type="evidence" value="ECO:0007669"/>
    <property type="project" value="UniProtKB-EC"/>
</dbReference>
<comment type="catalytic activity">
    <reaction evidence="1">
        <text>UDP-alpha-D-glucose = UDP-alpha-D-galactose</text>
        <dbReference type="Rhea" id="RHEA:22168"/>
        <dbReference type="ChEBI" id="CHEBI:58885"/>
        <dbReference type="ChEBI" id="CHEBI:66914"/>
        <dbReference type="EC" id="5.1.3.2"/>
    </reaction>
</comment>
<dbReference type="EMBL" id="DXBB01000026">
    <property type="protein sequence ID" value="HIZ72186.1"/>
    <property type="molecule type" value="Genomic_DNA"/>
</dbReference>
<comment type="cofactor">
    <cofactor evidence="2">
        <name>NAD(+)</name>
        <dbReference type="ChEBI" id="CHEBI:57540"/>
    </cofactor>
</comment>
<dbReference type="PANTHER" id="PTHR43725">
    <property type="entry name" value="UDP-GLUCOSE 4-EPIMERASE"/>
    <property type="match status" value="1"/>
</dbReference>
<dbReference type="Proteomes" id="UP000824102">
    <property type="component" value="Unassembled WGS sequence"/>
</dbReference>
<dbReference type="GO" id="GO:0005829">
    <property type="term" value="C:cytosol"/>
    <property type="evidence" value="ECO:0007669"/>
    <property type="project" value="TreeGrafter"/>
</dbReference>
<dbReference type="GO" id="GO:0005996">
    <property type="term" value="P:monosaccharide metabolic process"/>
    <property type="evidence" value="ECO:0007669"/>
    <property type="project" value="TreeGrafter"/>
</dbReference>
<keyword evidence="6" id="KW-0520">NAD</keyword>
<protein>
    <recommendedName>
        <fullName evidence="5">UDP-glucose 4-epimerase</fullName>
        <ecNumber evidence="4">5.1.3.2</ecNumber>
    </recommendedName>
</protein>
<sequence>MNILLTGGAGFIGTHTLVELLEHGHEAVVIDNFSNSCREALSRAEELTGKRFAFYEADIRDRAVLDRIFEEHPIDAVIHFAGLKAVGESVAKPIEYYDNNLVGTLVLLEAMRDH</sequence>
<evidence type="ECO:0000313" key="10">
    <source>
        <dbReference type="Proteomes" id="UP000824102"/>
    </source>
</evidence>
<comment type="similarity">
    <text evidence="3">Belongs to the NAD(P)-dependent epimerase/dehydratase family.</text>
</comment>